<evidence type="ECO:0000313" key="2">
    <source>
        <dbReference type="EMBL" id="CAB4574135.1"/>
    </source>
</evidence>
<dbReference type="EMBL" id="CAEZTT010000038">
    <property type="protein sequence ID" value="CAB4574135.1"/>
    <property type="molecule type" value="Genomic_DNA"/>
</dbReference>
<gene>
    <name evidence="2" type="ORF">UFOPK1726_00467</name>
</gene>
<sequence length="335" mass="36899">MPAKVKPDGEKKPRGRGKKVENVGSNLIAFMGGSTETRENPLGGAEETKEVEPEVKINIRSARRGKAAGAPASARTSISSTGSDGNVIIHLPIDMRRLEESELPGYLKYNPDVPDVPNPWEPENNYAVVGETADGVPAESAEVVPERKMEIAEEKKGVTVSHCMWDGQKFTGEAWGIPYKLVNDEYKTYGSFASPEAACAYLFAQKISDTSLWDRYYLLNDMYSRACGKLGSKVKPAAPKEIMRIYGGQYSVDEYRELCLNYRKHVVVNMPPMIPVSIAVTVGNNCFNTEMSTRIVEDTKANAGVGPSGEPKLKREKKIYHGKNTIENCMKVIIS</sequence>
<proteinExistence type="predicted"/>
<organism evidence="2">
    <name type="scientific">freshwater metagenome</name>
    <dbReference type="NCBI Taxonomy" id="449393"/>
    <lineage>
        <taxon>unclassified sequences</taxon>
        <taxon>metagenomes</taxon>
        <taxon>ecological metagenomes</taxon>
    </lineage>
</organism>
<dbReference type="AlphaFoldDB" id="A0A6J6EFT9"/>
<accession>A0A6J6EFT9</accession>
<evidence type="ECO:0000256" key="1">
    <source>
        <dbReference type="SAM" id="MobiDB-lite"/>
    </source>
</evidence>
<name>A0A6J6EFT9_9ZZZZ</name>
<protein>
    <submittedName>
        <fullName evidence="2">Unannotated protein</fullName>
    </submittedName>
</protein>
<reference evidence="2" key="1">
    <citation type="submission" date="2020-05" db="EMBL/GenBank/DDBJ databases">
        <authorList>
            <person name="Chiriac C."/>
            <person name="Salcher M."/>
            <person name="Ghai R."/>
            <person name="Kavagutti S V."/>
        </authorList>
    </citation>
    <scope>NUCLEOTIDE SEQUENCE</scope>
</reference>
<feature type="compositionally biased region" description="Basic and acidic residues" evidence="1">
    <location>
        <begin position="1"/>
        <end position="12"/>
    </location>
</feature>
<feature type="region of interest" description="Disordered" evidence="1">
    <location>
        <begin position="1"/>
        <end position="51"/>
    </location>
</feature>